<keyword evidence="2 3" id="KW-0040">ANK repeat</keyword>
<keyword evidence="5" id="KW-1185">Reference proteome</keyword>
<dbReference type="EMBL" id="CAJNDS010002250">
    <property type="protein sequence ID" value="CAE7392380.1"/>
    <property type="molecule type" value="Genomic_DNA"/>
</dbReference>
<dbReference type="InterPro" id="IPR002110">
    <property type="entry name" value="Ankyrin_rpt"/>
</dbReference>
<feature type="repeat" description="ANK" evidence="3">
    <location>
        <begin position="356"/>
        <end position="389"/>
    </location>
</feature>
<dbReference type="Gene3D" id="1.25.40.20">
    <property type="entry name" value="Ankyrin repeat-containing domain"/>
    <property type="match status" value="1"/>
</dbReference>
<dbReference type="OrthoDB" id="411959at2759"/>
<comment type="caution">
    <text evidence="4">The sequence shown here is derived from an EMBL/GenBank/DDBJ whole genome shotgun (WGS) entry which is preliminary data.</text>
</comment>
<name>A0A812QKV0_9DINO</name>
<sequence length="586" mass="65008">MGNQACSCERASARDSPVFVHRCMFGLSVVKVSDFLRMEGRPLCHQQLQQQGLLHEWVPSMFLIFVSHQWLGRFCPDPDGQRMLLLRQALQGLIDGSLQVEPPVVGMIYGTAEELSPDMRREMANGYLFMDWFSIPQIHVRQEGVSEEMLKINQELAIQSIPAYVESASLFLVLAPEMQHTELEVICNYTSWLSRGWCRLELWCRLLANRADTSVIILHSATEAEFIFQFDWQHNTIRDGEFTVESDRDEVAKLGVVAVESKIRHLQAHGPIDAYRFYLAHRPTLLGFAAQDWSLEEFLQHFSFASLDEALTTDSGMDGTLCALFAGDANILRLLVEHGADVSRPLRGLNKLGYYDSMSPLAVATRSNQHPVLLKAMLELRADVNARTHAGVTALCLAQSPEHVRILLEARADLQSPGLPVGITPLTAASCFANVETVAAMLAARCNVNPPMEGFGWSPLHGAALFARGNRHSPEKARMLLDHRADVNARAVTSGLFKWVCRLARAQTALSGFSACAAKTRFFASLDGITPLGMAALVGDRRLTEMFLEHGAGEMPNDRGDGPEDLANANQHFQLRSMLEVVSVTL</sequence>
<dbReference type="AlphaFoldDB" id="A0A812QKV0"/>
<dbReference type="SMART" id="SM00248">
    <property type="entry name" value="ANK"/>
    <property type="match status" value="5"/>
</dbReference>
<dbReference type="Pfam" id="PF12796">
    <property type="entry name" value="Ank_2"/>
    <property type="match status" value="1"/>
</dbReference>
<evidence type="ECO:0000313" key="5">
    <source>
        <dbReference type="Proteomes" id="UP000604046"/>
    </source>
</evidence>
<dbReference type="PANTHER" id="PTHR24198:SF165">
    <property type="entry name" value="ANKYRIN REPEAT-CONTAINING PROTEIN-RELATED"/>
    <property type="match status" value="1"/>
</dbReference>
<gene>
    <name evidence="4" type="ORF">SNAT2548_LOCUS21385</name>
</gene>
<proteinExistence type="predicted"/>
<accession>A0A812QKV0</accession>
<dbReference type="PROSITE" id="PS50088">
    <property type="entry name" value="ANK_REPEAT"/>
    <property type="match status" value="2"/>
</dbReference>
<protein>
    <submittedName>
        <fullName evidence="4">Uncharacterized protein</fullName>
    </submittedName>
</protein>
<reference evidence="4" key="1">
    <citation type="submission" date="2021-02" db="EMBL/GenBank/DDBJ databases">
        <authorList>
            <person name="Dougan E. K."/>
            <person name="Rhodes N."/>
            <person name="Thang M."/>
            <person name="Chan C."/>
        </authorList>
    </citation>
    <scope>NUCLEOTIDE SEQUENCE</scope>
</reference>
<evidence type="ECO:0000313" key="4">
    <source>
        <dbReference type="EMBL" id="CAE7392380.1"/>
    </source>
</evidence>
<feature type="repeat" description="ANK" evidence="3">
    <location>
        <begin position="527"/>
        <end position="559"/>
    </location>
</feature>
<dbReference type="Proteomes" id="UP000604046">
    <property type="component" value="Unassembled WGS sequence"/>
</dbReference>
<evidence type="ECO:0000256" key="2">
    <source>
        <dbReference type="ARBA" id="ARBA00023043"/>
    </source>
</evidence>
<dbReference type="PROSITE" id="PS50297">
    <property type="entry name" value="ANK_REP_REGION"/>
    <property type="match status" value="1"/>
</dbReference>
<evidence type="ECO:0000256" key="1">
    <source>
        <dbReference type="ARBA" id="ARBA00022737"/>
    </source>
</evidence>
<dbReference type="SUPFAM" id="SSF48403">
    <property type="entry name" value="Ankyrin repeat"/>
    <property type="match status" value="1"/>
</dbReference>
<dbReference type="PANTHER" id="PTHR24198">
    <property type="entry name" value="ANKYRIN REPEAT AND PROTEIN KINASE DOMAIN-CONTAINING PROTEIN"/>
    <property type="match status" value="1"/>
</dbReference>
<dbReference type="InterPro" id="IPR036770">
    <property type="entry name" value="Ankyrin_rpt-contain_sf"/>
</dbReference>
<evidence type="ECO:0000256" key="3">
    <source>
        <dbReference type="PROSITE-ProRule" id="PRU00023"/>
    </source>
</evidence>
<keyword evidence="1" id="KW-0677">Repeat</keyword>
<organism evidence="4 5">
    <name type="scientific">Symbiodinium natans</name>
    <dbReference type="NCBI Taxonomy" id="878477"/>
    <lineage>
        <taxon>Eukaryota</taxon>
        <taxon>Sar</taxon>
        <taxon>Alveolata</taxon>
        <taxon>Dinophyceae</taxon>
        <taxon>Suessiales</taxon>
        <taxon>Symbiodiniaceae</taxon>
        <taxon>Symbiodinium</taxon>
    </lineage>
</organism>